<proteinExistence type="predicted"/>
<comment type="caution">
    <text evidence="1">The sequence shown here is derived from an EMBL/GenBank/DDBJ whole genome shotgun (WGS) entry which is preliminary data.</text>
</comment>
<sequence>MRFPDVPSKSIKLMLFPFSLEGSARIWLRERTSTINFDMDALDFDESFYECLDRFNDFFEHAQITEYSRNTASRFQCLNANDQDSLNSVAGGNVLDKMPRERLRELSESKSNVRKFTKQRHRCQSDRAHLPQIFPPNVAALTTEVLNLRIDERLYLSTRQKAQLPCP</sequence>
<evidence type="ECO:0008006" key="3">
    <source>
        <dbReference type="Google" id="ProtNLM"/>
    </source>
</evidence>
<keyword evidence="2" id="KW-1185">Reference proteome</keyword>
<dbReference type="EMBL" id="BQNB010020206">
    <property type="protein sequence ID" value="GJT93478.1"/>
    <property type="molecule type" value="Genomic_DNA"/>
</dbReference>
<organism evidence="1 2">
    <name type="scientific">Tanacetum coccineum</name>
    <dbReference type="NCBI Taxonomy" id="301880"/>
    <lineage>
        <taxon>Eukaryota</taxon>
        <taxon>Viridiplantae</taxon>
        <taxon>Streptophyta</taxon>
        <taxon>Embryophyta</taxon>
        <taxon>Tracheophyta</taxon>
        <taxon>Spermatophyta</taxon>
        <taxon>Magnoliopsida</taxon>
        <taxon>eudicotyledons</taxon>
        <taxon>Gunneridae</taxon>
        <taxon>Pentapetalae</taxon>
        <taxon>asterids</taxon>
        <taxon>campanulids</taxon>
        <taxon>Asterales</taxon>
        <taxon>Asteraceae</taxon>
        <taxon>Asteroideae</taxon>
        <taxon>Anthemideae</taxon>
        <taxon>Anthemidinae</taxon>
        <taxon>Tanacetum</taxon>
    </lineage>
</organism>
<name>A0ABQ5I0B7_9ASTR</name>
<accession>A0ABQ5I0B7</accession>
<reference evidence="1" key="2">
    <citation type="submission" date="2022-01" db="EMBL/GenBank/DDBJ databases">
        <authorList>
            <person name="Yamashiro T."/>
            <person name="Shiraishi A."/>
            <person name="Satake H."/>
            <person name="Nakayama K."/>
        </authorList>
    </citation>
    <scope>NUCLEOTIDE SEQUENCE</scope>
</reference>
<evidence type="ECO:0000313" key="2">
    <source>
        <dbReference type="Proteomes" id="UP001151760"/>
    </source>
</evidence>
<evidence type="ECO:0000313" key="1">
    <source>
        <dbReference type="EMBL" id="GJT93478.1"/>
    </source>
</evidence>
<dbReference type="Proteomes" id="UP001151760">
    <property type="component" value="Unassembled WGS sequence"/>
</dbReference>
<reference evidence="1" key="1">
    <citation type="journal article" date="2022" name="Int. J. Mol. Sci.">
        <title>Draft Genome of Tanacetum Coccineum: Genomic Comparison of Closely Related Tanacetum-Family Plants.</title>
        <authorList>
            <person name="Yamashiro T."/>
            <person name="Shiraishi A."/>
            <person name="Nakayama K."/>
            <person name="Satake H."/>
        </authorList>
    </citation>
    <scope>NUCLEOTIDE SEQUENCE</scope>
</reference>
<protein>
    <recommendedName>
        <fullName evidence="3">Retrotransposon gag domain-containing protein</fullName>
    </recommendedName>
</protein>
<gene>
    <name evidence="1" type="ORF">Tco_1082323</name>
</gene>